<dbReference type="PANTHER" id="PTHR34298:SF2">
    <property type="entry name" value="SEGREGATION AND CONDENSATION PROTEIN B"/>
    <property type="match status" value="1"/>
</dbReference>
<dbReference type="PIRSF" id="PIRSF019345">
    <property type="entry name" value="ScpB"/>
    <property type="match status" value="1"/>
</dbReference>
<evidence type="ECO:0000313" key="6">
    <source>
        <dbReference type="Proteomes" id="UP000052012"/>
    </source>
</evidence>
<dbReference type="STRING" id="1423781.FD06_GL000586"/>
<dbReference type="Gene3D" id="1.10.10.10">
    <property type="entry name" value="Winged helix-like DNA-binding domain superfamily/Winged helix DNA-binding domain"/>
    <property type="match status" value="2"/>
</dbReference>
<reference evidence="5 6" key="1">
    <citation type="journal article" date="2015" name="Genome Announc.">
        <title>Expanding the biotechnology potential of lactobacilli through comparative genomics of 213 strains and associated genera.</title>
        <authorList>
            <person name="Sun Z."/>
            <person name="Harris H.M."/>
            <person name="McCann A."/>
            <person name="Guo C."/>
            <person name="Argimon S."/>
            <person name="Zhang W."/>
            <person name="Yang X."/>
            <person name="Jeffery I.B."/>
            <person name="Cooney J.C."/>
            <person name="Kagawa T.F."/>
            <person name="Liu W."/>
            <person name="Song Y."/>
            <person name="Salvetti E."/>
            <person name="Wrobel A."/>
            <person name="Rasinkangas P."/>
            <person name="Parkhill J."/>
            <person name="Rea M.C."/>
            <person name="O'Sullivan O."/>
            <person name="Ritari J."/>
            <person name="Douillard F.P."/>
            <person name="Paul Ross R."/>
            <person name="Yang R."/>
            <person name="Briner A.E."/>
            <person name="Felis G.E."/>
            <person name="de Vos W.M."/>
            <person name="Barrangou R."/>
            <person name="Klaenhammer T.R."/>
            <person name="Caufield P.W."/>
            <person name="Cui Y."/>
            <person name="Zhang H."/>
            <person name="O'Toole P.W."/>
        </authorList>
    </citation>
    <scope>NUCLEOTIDE SEQUENCE [LARGE SCALE GENOMIC DNA]</scope>
    <source>
        <strain evidence="5 6">DSM 23829</strain>
    </source>
</reference>
<evidence type="ECO:0000256" key="4">
    <source>
        <dbReference type="ARBA" id="ARBA00023306"/>
    </source>
</evidence>
<protein>
    <recommendedName>
        <fullName evidence="7">Segregation and condensation protein B</fullName>
    </recommendedName>
</protein>
<dbReference type="NCBIfam" id="TIGR00281">
    <property type="entry name" value="SMC-Scp complex subunit ScpB"/>
    <property type="match status" value="1"/>
</dbReference>
<accession>A0A0R2AME5</accession>
<keyword evidence="6" id="KW-1185">Reference proteome</keyword>
<keyword evidence="4" id="KW-0131">Cell cycle</keyword>
<evidence type="ECO:0008006" key="7">
    <source>
        <dbReference type="Google" id="ProtNLM"/>
    </source>
</evidence>
<dbReference type="InterPro" id="IPR036390">
    <property type="entry name" value="WH_DNA-bd_sf"/>
</dbReference>
<proteinExistence type="predicted"/>
<dbReference type="GO" id="GO:0051304">
    <property type="term" value="P:chromosome separation"/>
    <property type="evidence" value="ECO:0007669"/>
    <property type="project" value="InterPro"/>
</dbReference>
<evidence type="ECO:0000256" key="3">
    <source>
        <dbReference type="ARBA" id="ARBA00022829"/>
    </source>
</evidence>
<dbReference type="RefSeq" id="WP_056966875.1">
    <property type="nucleotide sequence ID" value="NZ_AYYQ01000035.1"/>
</dbReference>
<dbReference type="GO" id="GO:0051301">
    <property type="term" value="P:cell division"/>
    <property type="evidence" value="ECO:0007669"/>
    <property type="project" value="UniProtKB-KW"/>
</dbReference>
<comment type="caution">
    <text evidence="5">The sequence shown here is derived from an EMBL/GenBank/DDBJ whole genome shotgun (WGS) entry which is preliminary data.</text>
</comment>
<name>A0A0R2AME5_9LACO</name>
<evidence type="ECO:0000313" key="5">
    <source>
        <dbReference type="EMBL" id="KRM67866.1"/>
    </source>
</evidence>
<sequence>MISEKGKIEALVYASGSNGISLEKLSEVMNLPDYKIKNTLKELSEQLIKSNDSGLLIIQSDDKYKIATKQSINSLIVKLVGNTSVKLSQSNLETLTIIAYRQPITRIELDEIRGVNSSRTIQKLIELKLIYKSGKKTVLGNPALYSTTSKFLKTFGLNTLDDLPNKEIKEN</sequence>
<dbReference type="PATRIC" id="fig|1423781.4.peg.599"/>
<gene>
    <name evidence="5" type="ORF">FD06_GL000586</name>
</gene>
<evidence type="ECO:0000256" key="2">
    <source>
        <dbReference type="ARBA" id="ARBA00022618"/>
    </source>
</evidence>
<evidence type="ECO:0000256" key="1">
    <source>
        <dbReference type="ARBA" id="ARBA00022490"/>
    </source>
</evidence>
<dbReference type="Proteomes" id="UP000052012">
    <property type="component" value="Unassembled WGS sequence"/>
</dbReference>
<dbReference type="SUPFAM" id="SSF46785">
    <property type="entry name" value="Winged helix' DNA-binding domain"/>
    <property type="match status" value="2"/>
</dbReference>
<keyword evidence="3" id="KW-0159">Chromosome partition</keyword>
<dbReference type="PANTHER" id="PTHR34298">
    <property type="entry name" value="SEGREGATION AND CONDENSATION PROTEIN B"/>
    <property type="match status" value="1"/>
</dbReference>
<dbReference type="InterPro" id="IPR005234">
    <property type="entry name" value="ScpB_csome_segregation"/>
</dbReference>
<organism evidence="5 6">
    <name type="scientific">Apilactobacillus ozensis DSM 23829 = JCM 17196</name>
    <dbReference type="NCBI Taxonomy" id="1423781"/>
    <lineage>
        <taxon>Bacteria</taxon>
        <taxon>Bacillati</taxon>
        <taxon>Bacillota</taxon>
        <taxon>Bacilli</taxon>
        <taxon>Lactobacillales</taxon>
        <taxon>Lactobacillaceae</taxon>
        <taxon>Apilactobacillus</taxon>
    </lineage>
</organism>
<keyword evidence="2" id="KW-0132">Cell division</keyword>
<dbReference type="Pfam" id="PF04079">
    <property type="entry name" value="SMC_ScpB"/>
    <property type="match status" value="1"/>
</dbReference>
<dbReference type="AlphaFoldDB" id="A0A0R2AME5"/>
<dbReference type="InterPro" id="IPR036388">
    <property type="entry name" value="WH-like_DNA-bd_sf"/>
</dbReference>
<dbReference type="EMBL" id="AYYQ01000035">
    <property type="protein sequence ID" value="KRM67866.1"/>
    <property type="molecule type" value="Genomic_DNA"/>
</dbReference>
<keyword evidence="1" id="KW-0963">Cytoplasm</keyword>